<protein>
    <submittedName>
        <fullName evidence="4">Uncharacterized protein</fullName>
    </submittedName>
</protein>
<dbReference type="OMA" id="NYHDQAV"/>
<dbReference type="InterPro" id="IPR050468">
    <property type="entry name" value="Cuticle_Struct_Prot"/>
</dbReference>
<feature type="chain" id="PRO_5031385492" evidence="3">
    <location>
        <begin position="17"/>
        <end position="104"/>
    </location>
</feature>
<dbReference type="EMBL" id="LR899010">
    <property type="protein sequence ID" value="CAD7083184.1"/>
    <property type="molecule type" value="Genomic_DNA"/>
</dbReference>
<evidence type="ECO:0000313" key="5">
    <source>
        <dbReference type="Proteomes" id="UP000594454"/>
    </source>
</evidence>
<evidence type="ECO:0000256" key="1">
    <source>
        <dbReference type="ARBA" id="ARBA00022460"/>
    </source>
</evidence>
<reference evidence="4 5" key="1">
    <citation type="submission" date="2020-11" db="EMBL/GenBank/DDBJ databases">
        <authorList>
            <person name="Wallbank WR R."/>
            <person name="Pardo Diaz C."/>
            <person name="Kozak K."/>
            <person name="Martin S."/>
            <person name="Jiggins C."/>
            <person name="Moest M."/>
            <person name="Warren A I."/>
            <person name="Generalovic N T."/>
            <person name="Byers J.R.P. K."/>
            <person name="Montejo-Kovacevich G."/>
            <person name="Yen C E."/>
        </authorList>
    </citation>
    <scope>NUCLEOTIDE SEQUENCE [LARGE SCALE GENOMIC DNA]</scope>
</reference>
<dbReference type="PANTHER" id="PTHR10380:SF218">
    <property type="entry name" value="ADULT CUTICLE PROTEIN 65AA-RELATED"/>
    <property type="match status" value="1"/>
</dbReference>
<gene>
    <name evidence="4" type="ORF">HERILL_LOCUS6160</name>
</gene>
<dbReference type="PRINTS" id="PR00947">
    <property type="entry name" value="CUTICLE"/>
</dbReference>
<dbReference type="AlphaFoldDB" id="A0A7R8UMF6"/>
<sequence>MKFAIALFAVLAVAAAIPLDDPKVAKVLRLEADNIGTDGYKWGFETSDGKVHDEQGQLKNIGTEGEAIVVRGAYSYTDKDGVNYQVSYVADENGFQPEGAHIPK</sequence>
<organism evidence="4 5">
    <name type="scientific">Hermetia illucens</name>
    <name type="common">Black soldier fly</name>
    <dbReference type="NCBI Taxonomy" id="343691"/>
    <lineage>
        <taxon>Eukaryota</taxon>
        <taxon>Metazoa</taxon>
        <taxon>Ecdysozoa</taxon>
        <taxon>Arthropoda</taxon>
        <taxon>Hexapoda</taxon>
        <taxon>Insecta</taxon>
        <taxon>Pterygota</taxon>
        <taxon>Neoptera</taxon>
        <taxon>Endopterygota</taxon>
        <taxon>Diptera</taxon>
        <taxon>Brachycera</taxon>
        <taxon>Stratiomyomorpha</taxon>
        <taxon>Stratiomyidae</taxon>
        <taxon>Hermetiinae</taxon>
        <taxon>Hermetia</taxon>
    </lineage>
</organism>
<evidence type="ECO:0000256" key="3">
    <source>
        <dbReference type="SAM" id="SignalP"/>
    </source>
</evidence>
<dbReference type="InterPro" id="IPR031311">
    <property type="entry name" value="CHIT_BIND_RR_consensus"/>
</dbReference>
<name>A0A7R8UMF6_HERIL</name>
<dbReference type="Proteomes" id="UP000594454">
    <property type="component" value="Chromosome 2"/>
</dbReference>
<dbReference type="PANTHER" id="PTHR10380">
    <property type="entry name" value="CUTICLE PROTEIN"/>
    <property type="match status" value="1"/>
</dbReference>
<dbReference type="Pfam" id="PF00379">
    <property type="entry name" value="Chitin_bind_4"/>
    <property type="match status" value="1"/>
</dbReference>
<evidence type="ECO:0000256" key="2">
    <source>
        <dbReference type="PROSITE-ProRule" id="PRU00497"/>
    </source>
</evidence>
<keyword evidence="3" id="KW-0732">Signal</keyword>
<dbReference type="GO" id="GO:0008010">
    <property type="term" value="F:structural constituent of chitin-based larval cuticle"/>
    <property type="evidence" value="ECO:0007669"/>
    <property type="project" value="TreeGrafter"/>
</dbReference>
<keyword evidence="5" id="KW-1185">Reference proteome</keyword>
<evidence type="ECO:0000313" key="4">
    <source>
        <dbReference type="EMBL" id="CAD7083184.1"/>
    </source>
</evidence>
<dbReference type="InParanoid" id="A0A7R8UMF6"/>
<dbReference type="GO" id="GO:0062129">
    <property type="term" value="C:chitin-based extracellular matrix"/>
    <property type="evidence" value="ECO:0007669"/>
    <property type="project" value="TreeGrafter"/>
</dbReference>
<feature type="signal peptide" evidence="3">
    <location>
        <begin position="1"/>
        <end position="16"/>
    </location>
</feature>
<dbReference type="OrthoDB" id="7255276at2759"/>
<proteinExistence type="predicted"/>
<dbReference type="InterPro" id="IPR000618">
    <property type="entry name" value="Insect_cuticle"/>
</dbReference>
<dbReference type="PROSITE" id="PS51155">
    <property type="entry name" value="CHIT_BIND_RR_2"/>
    <property type="match status" value="1"/>
</dbReference>
<accession>A0A7R8UMF6</accession>
<dbReference type="PROSITE" id="PS00233">
    <property type="entry name" value="CHIT_BIND_RR_1"/>
    <property type="match status" value="1"/>
</dbReference>
<keyword evidence="1 2" id="KW-0193">Cuticle</keyword>